<gene>
    <name evidence="12" type="ORF">N800_06475</name>
</gene>
<keyword evidence="6" id="KW-0862">Zinc</keyword>
<evidence type="ECO:0000256" key="10">
    <source>
        <dbReference type="RuleBase" id="RU361274"/>
    </source>
</evidence>
<comment type="caution">
    <text evidence="12">The sequence shown here is derived from an EMBL/GenBank/DDBJ whole genome shotgun (WGS) entry which is preliminary data.</text>
</comment>
<feature type="region of interest" description="Disordered" evidence="11">
    <location>
        <begin position="87"/>
        <end position="115"/>
    </location>
</feature>
<dbReference type="GO" id="GO:0005507">
    <property type="term" value="F:copper ion binding"/>
    <property type="evidence" value="ECO:0007669"/>
    <property type="project" value="TreeGrafter"/>
</dbReference>
<dbReference type="InterPro" id="IPR003730">
    <property type="entry name" value="Cu_polyphenol_OxRdtase"/>
</dbReference>
<evidence type="ECO:0000256" key="4">
    <source>
        <dbReference type="ARBA" id="ARBA00022723"/>
    </source>
</evidence>
<evidence type="ECO:0000256" key="2">
    <source>
        <dbReference type="ARBA" id="ARBA00007353"/>
    </source>
</evidence>
<dbReference type="OrthoDB" id="4279at2"/>
<dbReference type="Gene3D" id="3.60.140.10">
    <property type="entry name" value="CNF1/YfiH-like putative cysteine hydrolases"/>
    <property type="match status" value="1"/>
</dbReference>
<comment type="catalytic activity">
    <reaction evidence="7">
        <text>adenosine + H2O + H(+) = inosine + NH4(+)</text>
        <dbReference type="Rhea" id="RHEA:24408"/>
        <dbReference type="ChEBI" id="CHEBI:15377"/>
        <dbReference type="ChEBI" id="CHEBI:15378"/>
        <dbReference type="ChEBI" id="CHEBI:16335"/>
        <dbReference type="ChEBI" id="CHEBI:17596"/>
        <dbReference type="ChEBI" id="CHEBI:28938"/>
        <dbReference type="EC" id="3.5.4.4"/>
    </reaction>
    <physiologicalReaction direction="left-to-right" evidence="7">
        <dbReference type="Rhea" id="RHEA:24409"/>
    </physiologicalReaction>
</comment>
<dbReference type="RefSeq" id="WP_036136830.1">
    <property type="nucleotide sequence ID" value="NZ_AVPU01000011.1"/>
</dbReference>
<name>A0A0A0EUK4_9GAMM</name>
<comment type="catalytic activity">
    <reaction evidence="9">
        <text>S-methyl-5'-thioadenosine + phosphate = 5-(methylsulfanyl)-alpha-D-ribose 1-phosphate + adenine</text>
        <dbReference type="Rhea" id="RHEA:11852"/>
        <dbReference type="ChEBI" id="CHEBI:16708"/>
        <dbReference type="ChEBI" id="CHEBI:17509"/>
        <dbReference type="ChEBI" id="CHEBI:43474"/>
        <dbReference type="ChEBI" id="CHEBI:58533"/>
        <dbReference type="EC" id="2.4.2.28"/>
    </reaction>
    <physiologicalReaction direction="left-to-right" evidence="9">
        <dbReference type="Rhea" id="RHEA:11853"/>
    </physiologicalReaction>
</comment>
<evidence type="ECO:0000256" key="7">
    <source>
        <dbReference type="ARBA" id="ARBA00047989"/>
    </source>
</evidence>
<evidence type="ECO:0000256" key="1">
    <source>
        <dbReference type="ARBA" id="ARBA00000553"/>
    </source>
</evidence>
<evidence type="ECO:0000256" key="11">
    <source>
        <dbReference type="SAM" id="MobiDB-lite"/>
    </source>
</evidence>
<evidence type="ECO:0000256" key="8">
    <source>
        <dbReference type="ARBA" id="ARBA00048968"/>
    </source>
</evidence>
<evidence type="ECO:0000256" key="6">
    <source>
        <dbReference type="ARBA" id="ARBA00022833"/>
    </source>
</evidence>
<dbReference type="InterPro" id="IPR011324">
    <property type="entry name" value="Cytotoxic_necrot_fac-like_cat"/>
</dbReference>
<dbReference type="InterPro" id="IPR038371">
    <property type="entry name" value="Cu_polyphenol_OxRdtase_sf"/>
</dbReference>
<dbReference type="GO" id="GO:0017061">
    <property type="term" value="F:S-methyl-5-thioadenosine phosphorylase activity"/>
    <property type="evidence" value="ECO:0007669"/>
    <property type="project" value="UniProtKB-EC"/>
</dbReference>
<dbReference type="AlphaFoldDB" id="A0A0A0EUK4"/>
<keyword evidence="4" id="KW-0479">Metal-binding</keyword>
<keyword evidence="3" id="KW-0808">Transferase</keyword>
<dbReference type="PANTHER" id="PTHR30616">
    <property type="entry name" value="UNCHARACTERIZED PROTEIN YFIH"/>
    <property type="match status" value="1"/>
</dbReference>
<dbReference type="NCBIfam" id="TIGR00726">
    <property type="entry name" value="peptidoglycan editing factor PgeF"/>
    <property type="match status" value="1"/>
</dbReference>
<accession>A0A0A0EUK4</accession>
<comment type="catalytic activity">
    <reaction evidence="1">
        <text>inosine + phosphate = alpha-D-ribose 1-phosphate + hypoxanthine</text>
        <dbReference type="Rhea" id="RHEA:27646"/>
        <dbReference type="ChEBI" id="CHEBI:17368"/>
        <dbReference type="ChEBI" id="CHEBI:17596"/>
        <dbReference type="ChEBI" id="CHEBI:43474"/>
        <dbReference type="ChEBI" id="CHEBI:57720"/>
        <dbReference type="EC" id="2.4.2.1"/>
    </reaction>
    <physiologicalReaction direction="left-to-right" evidence="1">
        <dbReference type="Rhea" id="RHEA:27647"/>
    </physiologicalReaction>
</comment>
<proteinExistence type="inferred from homology"/>
<comment type="similarity">
    <text evidence="2 10">Belongs to the purine nucleoside phosphorylase YfiH/LACC1 family.</text>
</comment>
<dbReference type="CDD" id="cd16833">
    <property type="entry name" value="YfiH"/>
    <property type="match status" value="1"/>
</dbReference>
<dbReference type="Proteomes" id="UP000029998">
    <property type="component" value="Unassembled WGS sequence"/>
</dbReference>
<evidence type="ECO:0000313" key="13">
    <source>
        <dbReference type="Proteomes" id="UP000029998"/>
    </source>
</evidence>
<comment type="catalytic activity">
    <reaction evidence="8">
        <text>adenosine + phosphate = alpha-D-ribose 1-phosphate + adenine</text>
        <dbReference type="Rhea" id="RHEA:27642"/>
        <dbReference type="ChEBI" id="CHEBI:16335"/>
        <dbReference type="ChEBI" id="CHEBI:16708"/>
        <dbReference type="ChEBI" id="CHEBI:43474"/>
        <dbReference type="ChEBI" id="CHEBI:57720"/>
        <dbReference type="EC" id="2.4.2.1"/>
    </reaction>
    <physiologicalReaction direction="left-to-right" evidence="8">
        <dbReference type="Rhea" id="RHEA:27643"/>
    </physiologicalReaction>
</comment>
<dbReference type="SUPFAM" id="SSF64438">
    <property type="entry name" value="CNF1/YfiH-like putative cysteine hydrolases"/>
    <property type="match status" value="1"/>
</dbReference>
<dbReference type="GO" id="GO:0016787">
    <property type="term" value="F:hydrolase activity"/>
    <property type="evidence" value="ECO:0007669"/>
    <property type="project" value="UniProtKB-KW"/>
</dbReference>
<evidence type="ECO:0000256" key="3">
    <source>
        <dbReference type="ARBA" id="ARBA00022679"/>
    </source>
</evidence>
<organism evidence="12 13">
    <name type="scientific">Lysobacter daejeonensis GH1-9</name>
    <dbReference type="NCBI Taxonomy" id="1385517"/>
    <lineage>
        <taxon>Bacteria</taxon>
        <taxon>Pseudomonadati</taxon>
        <taxon>Pseudomonadota</taxon>
        <taxon>Gammaproteobacteria</taxon>
        <taxon>Lysobacterales</taxon>
        <taxon>Lysobacteraceae</taxon>
        <taxon>Aerolutibacter</taxon>
    </lineage>
</organism>
<protein>
    <recommendedName>
        <fullName evidence="10">Purine nucleoside phosphorylase</fullName>
    </recommendedName>
</protein>
<sequence length="275" mass="29171">MPWIRAGWPAPRGVHGLTTLRHGLGVSKVPFDTFNMGNCTAVEGDDPADVARNRDLLVEHARLPAEPRWLRQVHGAGVVRFGGEAGVPAGTASRETGSGSQAGSDPIAAASPEADASVTSDPGVVLAILTADCLPVLFCADDGSEVAAAHAGWRGLADGVLEATVAAMRTPPERIRAWLGPAAGPQRYEIGVEVYDAFVSRDWGAGSAFTSTREHHWHVDLYALARRRLAAAGIAADQVTGGDLCTLAAPDRFFSHRRDKRTGRMVSLVWIEPTR</sequence>
<keyword evidence="5" id="KW-0378">Hydrolase</keyword>
<evidence type="ECO:0000256" key="5">
    <source>
        <dbReference type="ARBA" id="ARBA00022801"/>
    </source>
</evidence>
<feature type="compositionally biased region" description="Polar residues" evidence="11">
    <location>
        <begin position="93"/>
        <end position="103"/>
    </location>
</feature>
<dbReference type="EMBL" id="AVPU01000011">
    <property type="protein sequence ID" value="KGM54621.1"/>
    <property type="molecule type" value="Genomic_DNA"/>
</dbReference>
<dbReference type="Pfam" id="PF02578">
    <property type="entry name" value="Cu-oxidase_4"/>
    <property type="match status" value="1"/>
</dbReference>
<keyword evidence="13" id="KW-1185">Reference proteome</keyword>
<evidence type="ECO:0000256" key="9">
    <source>
        <dbReference type="ARBA" id="ARBA00049893"/>
    </source>
</evidence>
<evidence type="ECO:0000313" key="12">
    <source>
        <dbReference type="EMBL" id="KGM54621.1"/>
    </source>
</evidence>
<reference evidence="12 13" key="1">
    <citation type="submission" date="2013-08" db="EMBL/GenBank/DDBJ databases">
        <title>Genome sequencing of Lysobacter.</title>
        <authorList>
            <person name="Zhang S."/>
            <person name="Wang G."/>
        </authorList>
    </citation>
    <scope>NUCLEOTIDE SEQUENCE [LARGE SCALE GENOMIC DNA]</scope>
    <source>
        <strain evidence="12 13">GH1-9</strain>
    </source>
</reference>
<dbReference type="STRING" id="1385517.N800_06475"/>
<dbReference type="PANTHER" id="PTHR30616:SF2">
    <property type="entry name" value="PURINE NUCLEOSIDE PHOSPHORYLASE LACC1"/>
    <property type="match status" value="1"/>
</dbReference>
<dbReference type="eggNOG" id="COG1496">
    <property type="taxonomic scope" value="Bacteria"/>
</dbReference>